<dbReference type="EMBL" id="PGOL01003836">
    <property type="protein sequence ID" value="PKI39241.1"/>
    <property type="molecule type" value="Genomic_DNA"/>
</dbReference>
<keyword evidence="3" id="KW-1185">Reference proteome</keyword>
<gene>
    <name evidence="2" type="ORF">CRG98_040370</name>
</gene>
<dbReference type="STRING" id="22663.A0A2I0I5K1"/>
<dbReference type="Proteomes" id="UP000233551">
    <property type="component" value="Unassembled WGS sequence"/>
</dbReference>
<evidence type="ECO:0000256" key="1">
    <source>
        <dbReference type="SAM" id="MobiDB-lite"/>
    </source>
</evidence>
<comment type="caution">
    <text evidence="2">The sequence shown here is derived from an EMBL/GenBank/DDBJ whole genome shotgun (WGS) entry which is preliminary data.</text>
</comment>
<accession>A0A2I0I5K1</accession>
<dbReference type="PANTHER" id="PTHR33625:SF3">
    <property type="entry name" value="OS04G0550700 PROTEIN"/>
    <property type="match status" value="1"/>
</dbReference>
<evidence type="ECO:0000313" key="2">
    <source>
        <dbReference type="EMBL" id="PKI39241.1"/>
    </source>
</evidence>
<dbReference type="AlphaFoldDB" id="A0A2I0I5K1"/>
<name>A0A2I0I5K1_PUNGR</name>
<feature type="region of interest" description="Disordered" evidence="1">
    <location>
        <begin position="40"/>
        <end position="70"/>
    </location>
</feature>
<reference evidence="2 3" key="1">
    <citation type="submission" date="2017-11" db="EMBL/GenBank/DDBJ databases">
        <title>De-novo sequencing of pomegranate (Punica granatum L.) genome.</title>
        <authorList>
            <person name="Akparov Z."/>
            <person name="Amiraslanov A."/>
            <person name="Hajiyeva S."/>
            <person name="Abbasov M."/>
            <person name="Kaur K."/>
            <person name="Hamwieh A."/>
            <person name="Solovyev V."/>
            <person name="Salamov A."/>
            <person name="Braich B."/>
            <person name="Kosarev P."/>
            <person name="Mahmoud A."/>
            <person name="Hajiyev E."/>
            <person name="Babayeva S."/>
            <person name="Izzatullayeva V."/>
            <person name="Mammadov A."/>
            <person name="Mammadov A."/>
            <person name="Sharifova S."/>
            <person name="Ojaghi J."/>
            <person name="Eynullazada K."/>
            <person name="Bayramov B."/>
            <person name="Abdulazimova A."/>
            <person name="Shahmuradov I."/>
        </authorList>
    </citation>
    <scope>NUCLEOTIDE SEQUENCE [LARGE SCALE GENOMIC DNA]</scope>
    <source>
        <strain evidence="3">cv. AG2017</strain>
        <tissue evidence="2">Leaf</tissue>
    </source>
</reference>
<organism evidence="2 3">
    <name type="scientific">Punica granatum</name>
    <name type="common">Pomegranate</name>
    <dbReference type="NCBI Taxonomy" id="22663"/>
    <lineage>
        <taxon>Eukaryota</taxon>
        <taxon>Viridiplantae</taxon>
        <taxon>Streptophyta</taxon>
        <taxon>Embryophyta</taxon>
        <taxon>Tracheophyta</taxon>
        <taxon>Spermatophyta</taxon>
        <taxon>Magnoliopsida</taxon>
        <taxon>eudicotyledons</taxon>
        <taxon>Gunneridae</taxon>
        <taxon>Pentapetalae</taxon>
        <taxon>rosids</taxon>
        <taxon>malvids</taxon>
        <taxon>Myrtales</taxon>
        <taxon>Lythraceae</taxon>
        <taxon>Punica</taxon>
    </lineage>
</organism>
<proteinExistence type="predicted"/>
<evidence type="ECO:0000313" key="3">
    <source>
        <dbReference type="Proteomes" id="UP000233551"/>
    </source>
</evidence>
<dbReference type="PANTHER" id="PTHR33625">
    <property type="entry name" value="OS08G0179900 PROTEIN"/>
    <property type="match status" value="1"/>
</dbReference>
<protein>
    <submittedName>
        <fullName evidence="2">Uncharacterized protein</fullName>
    </submittedName>
</protein>
<feature type="compositionally biased region" description="Low complexity" evidence="1">
    <location>
        <begin position="41"/>
        <end position="65"/>
    </location>
</feature>
<sequence length="364" mass="38534">MRGPFHFGGGGGRGMGGGGNMLRSVGRVVTKTGVGIQEPFTASTNAAGSAGAASSAPTSPRTASGHAHKLSSKNQLSFSSCASPAPSSPFSVPASAASAAWPPFPSPQFDEYDWVSVEGSEDERRSVYYDDFLLGPAPSTDEVHSAVSALQQVFDSTTHPQFVRDRFGSNSDLDKDITASSLLHRVSSTGSDSDWIDPPLHLSNSRALQPFGHERVIDAFHMLQNDPSVQRMVVSLSTDKAVWEAVLRNEAVRELRESCSGAEIGTLSDGSSEEGSSEGNPAVDILRQMIDHTRAKFMDVVEKITKLMSELFSPPPSPLPSAAANEGVSVMDGPSDPFEGKLRASFMLSVVVLLIVVLSRARGA</sequence>